<name>A0A0F9A9Q5_9ZZZZ</name>
<organism evidence="1">
    <name type="scientific">marine sediment metagenome</name>
    <dbReference type="NCBI Taxonomy" id="412755"/>
    <lineage>
        <taxon>unclassified sequences</taxon>
        <taxon>metagenomes</taxon>
        <taxon>ecological metagenomes</taxon>
    </lineage>
</organism>
<protein>
    <submittedName>
        <fullName evidence="1">Uncharacterized protein</fullName>
    </submittedName>
</protein>
<feature type="non-terminal residue" evidence="1">
    <location>
        <position position="1"/>
    </location>
</feature>
<dbReference type="AlphaFoldDB" id="A0A0F9A9Q5"/>
<evidence type="ECO:0000313" key="1">
    <source>
        <dbReference type="EMBL" id="KKL06210.1"/>
    </source>
</evidence>
<proteinExistence type="predicted"/>
<reference evidence="1" key="1">
    <citation type="journal article" date="2015" name="Nature">
        <title>Complex archaea that bridge the gap between prokaryotes and eukaryotes.</title>
        <authorList>
            <person name="Spang A."/>
            <person name="Saw J.H."/>
            <person name="Jorgensen S.L."/>
            <person name="Zaremba-Niedzwiedzka K."/>
            <person name="Martijn J."/>
            <person name="Lind A.E."/>
            <person name="van Eijk R."/>
            <person name="Schleper C."/>
            <person name="Guy L."/>
            <person name="Ettema T.J."/>
        </authorList>
    </citation>
    <scope>NUCLEOTIDE SEQUENCE</scope>
</reference>
<comment type="caution">
    <text evidence="1">The sequence shown here is derived from an EMBL/GenBank/DDBJ whole genome shotgun (WGS) entry which is preliminary data.</text>
</comment>
<gene>
    <name evidence="1" type="ORF">LCGC14_2598320</name>
</gene>
<dbReference type="EMBL" id="LAZR01043803">
    <property type="protein sequence ID" value="KKL06210.1"/>
    <property type="molecule type" value="Genomic_DNA"/>
</dbReference>
<sequence length="81" mass="9275">PSLCPEGIRGANRYSGTFFCQDCSARTRKSNRQDLFYPERMASNKSYILDDMVPGDWKDKKDGLMASPIDRFIADPFAEIY</sequence>
<accession>A0A0F9A9Q5</accession>